<organism evidence="1 2">
    <name type="scientific">candidate division Kazan bacterium GW2011_GWB1_45_10</name>
    <dbReference type="NCBI Taxonomy" id="1620411"/>
    <lineage>
        <taxon>Bacteria</taxon>
        <taxon>Bacteria division Kazan-3B-28</taxon>
    </lineage>
</organism>
<dbReference type="EMBL" id="LCJZ01000019">
    <property type="protein sequence ID" value="KKT86756.1"/>
    <property type="molecule type" value="Genomic_DNA"/>
</dbReference>
<accession>A0A0G1KT17</accession>
<reference evidence="1 2" key="1">
    <citation type="journal article" date="2015" name="Nature">
        <title>rRNA introns, odd ribosomes, and small enigmatic genomes across a large radiation of phyla.</title>
        <authorList>
            <person name="Brown C.T."/>
            <person name="Hug L.A."/>
            <person name="Thomas B.C."/>
            <person name="Sharon I."/>
            <person name="Castelle C.J."/>
            <person name="Singh A."/>
            <person name="Wilkins M.J."/>
            <person name="Williams K.H."/>
            <person name="Banfield J.F."/>
        </authorList>
    </citation>
    <scope>NUCLEOTIDE SEQUENCE [LARGE SCALE GENOMIC DNA]</scope>
</reference>
<dbReference type="Proteomes" id="UP000033958">
    <property type="component" value="Unassembled WGS sequence"/>
</dbReference>
<sequence length="119" mass="13733">MFQFTWLSLRNLYIQYRSPRQFNVRIKSSTKLKALLLNNLAKFFYTNPKLAGGLPHSEIPGLKVAWHLPEAYRSLLRPSSSTSPKASTDSPYVTCFILKNLVLIGSYKKPRTLIFLWNL</sequence>
<comment type="caution">
    <text evidence="1">The sequence shown here is derived from an EMBL/GenBank/DDBJ whole genome shotgun (WGS) entry which is preliminary data.</text>
</comment>
<protein>
    <submittedName>
        <fullName evidence="1">Uncharacterized protein</fullName>
    </submittedName>
</protein>
<evidence type="ECO:0000313" key="2">
    <source>
        <dbReference type="Proteomes" id="UP000033958"/>
    </source>
</evidence>
<evidence type="ECO:0000313" key="1">
    <source>
        <dbReference type="EMBL" id="KKT86756.1"/>
    </source>
</evidence>
<name>A0A0G1KT17_UNCK3</name>
<gene>
    <name evidence="1" type="ORF">VE97_C0019G0009</name>
</gene>
<proteinExistence type="predicted"/>
<dbReference type="AlphaFoldDB" id="A0A0G1KT17"/>